<dbReference type="Proteomes" id="UP001311915">
    <property type="component" value="Unassembled WGS sequence"/>
</dbReference>
<dbReference type="EMBL" id="JAWPEI010000010">
    <property type="protein sequence ID" value="KAK4714104.1"/>
    <property type="molecule type" value="Genomic_DNA"/>
</dbReference>
<comment type="caution">
    <text evidence="1">The sequence shown here is derived from an EMBL/GenBank/DDBJ whole genome shotgun (WGS) entry which is preliminary data.</text>
</comment>
<evidence type="ECO:0000313" key="2">
    <source>
        <dbReference type="Proteomes" id="UP001311915"/>
    </source>
</evidence>
<reference evidence="1 2" key="1">
    <citation type="submission" date="2023-10" db="EMBL/GenBank/DDBJ databases">
        <title>Genome-Wide Identification Analysis in wild type Solanum Pinnatisectum Reveals Some Genes Defensing Phytophthora Infestans.</title>
        <authorList>
            <person name="Sun C."/>
        </authorList>
    </citation>
    <scope>NUCLEOTIDE SEQUENCE [LARGE SCALE GENOMIC DNA]</scope>
    <source>
        <strain evidence="1">LQN</strain>
        <tissue evidence="1">Leaf</tissue>
    </source>
</reference>
<evidence type="ECO:0008006" key="3">
    <source>
        <dbReference type="Google" id="ProtNLM"/>
    </source>
</evidence>
<evidence type="ECO:0000313" key="1">
    <source>
        <dbReference type="EMBL" id="KAK4714104.1"/>
    </source>
</evidence>
<gene>
    <name evidence="1" type="ORF">R3W88_020011</name>
</gene>
<keyword evidence="2" id="KW-1185">Reference proteome</keyword>
<accession>A0AAV9KL89</accession>
<sequence>MNQILYPGPYTINNRPIILKPWTVNFDFNKEFPTKIPFWVKFSKLPMSCWGKGSLSQISSVIGVSIYADECTAKQTRISYARMLIEVNVTKPLPEKIVVMDPTGNKFEQEVFYDWKPKFCPKCSMVGHTCTKKMPQP</sequence>
<proteinExistence type="predicted"/>
<dbReference type="AlphaFoldDB" id="A0AAV9KL89"/>
<protein>
    <recommendedName>
        <fullName evidence="3">DUF4283 domain-containing protein</fullName>
    </recommendedName>
</protein>
<organism evidence="1 2">
    <name type="scientific">Solanum pinnatisectum</name>
    <name type="common">tansyleaf nightshade</name>
    <dbReference type="NCBI Taxonomy" id="50273"/>
    <lineage>
        <taxon>Eukaryota</taxon>
        <taxon>Viridiplantae</taxon>
        <taxon>Streptophyta</taxon>
        <taxon>Embryophyta</taxon>
        <taxon>Tracheophyta</taxon>
        <taxon>Spermatophyta</taxon>
        <taxon>Magnoliopsida</taxon>
        <taxon>eudicotyledons</taxon>
        <taxon>Gunneridae</taxon>
        <taxon>Pentapetalae</taxon>
        <taxon>asterids</taxon>
        <taxon>lamiids</taxon>
        <taxon>Solanales</taxon>
        <taxon>Solanaceae</taxon>
        <taxon>Solanoideae</taxon>
        <taxon>Solaneae</taxon>
        <taxon>Solanum</taxon>
    </lineage>
</organism>
<dbReference type="PANTHER" id="PTHR33233">
    <property type="entry name" value="ENDONUCLEASE/EXONUCLEASE/PHOSPHATASE"/>
    <property type="match status" value="1"/>
</dbReference>
<name>A0AAV9KL89_9SOLN</name>
<dbReference type="PANTHER" id="PTHR33233:SF17">
    <property type="entry name" value="DUF4283 DOMAIN-CONTAINING PROTEIN"/>
    <property type="match status" value="1"/>
</dbReference>